<gene>
    <name evidence="9" type="primary">folK</name>
    <name evidence="9" type="ORF">CWI78_11815</name>
</gene>
<keyword evidence="5 9" id="KW-0418">Kinase</keyword>
<evidence type="ECO:0000313" key="10">
    <source>
        <dbReference type="Proteomes" id="UP000288058"/>
    </source>
</evidence>
<evidence type="ECO:0000256" key="5">
    <source>
        <dbReference type="ARBA" id="ARBA00022777"/>
    </source>
</evidence>
<dbReference type="UniPathway" id="UPA00077">
    <property type="reaction ID" value="UER00155"/>
</dbReference>
<comment type="caution">
    <text evidence="9">The sequence shown here is derived from an EMBL/GenBank/DDBJ whole genome shotgun (WGS) entry which is preliminary data.</text>
</comment>
<feature type="domain" description="7,8-dihydro-6-hydroxymethylpterin-pyrophosphokinase" evidence="8">
    <location>
        <begin position="5"/>
        <end position="128"/>
    </location>
</feature>
<dbReference type="PANTHER" id="PTHR43071:SF2">
    <property type="entry name" value="2-AMINO-4-HYDROXY-6-HYDROXYMETHYLDIHYDROPTERIDINE PYROPHOSPHOKINASE"/>
    <property type="match status" value="1"/>
</dbReference>
<name>A0A432YT38_9GAMM</name>
<dbReference type="Proteomes" id="UP000288058">
    <property type="component" value="Unassembled WGS sequence"/>
</dbReference>
<evidence type="ECO:0000256" key="1">
    <source>
        <dbReference type="ARBA" id="ARBA00005051"/>
    </source>
</evidence>
<dbReference type="AlphaFoldDB" id="A0A432YT38"/>
<dbReference type="PANTHER" id="PTHR43071">
    <property type="entry name" value="2-AMINO-4-HYDROXY-6-HYDROXYMETHYLDIHYDROPTERIDINE PYROPHOSPHOKINASE"/>
    <property type="match status" value="1"/>
</dbReference>
<reference evidence="10" key="1">
    <citation type="journal article" date="2018" name="Front. Microbiol.">
        <title>Genome-Based Analysis Reveals the Taxonomy and Diversity of the Family Idiomarinaceae.</title>
        <authorList>
            <person name="Liu Y."/>
            <person name="Lai Q."/>
            <person name="Shao Z."/>
        </authorList>
    </citation>
    <scope>NUCLEOTIDE SEQUENCE [LARGE SCALE GENOMIC DNA]</scope>
    <source>
        <strain evidence="10">R22</strain>
    </source>
</reference>
<dbReference type="OrthoDB" id="9790168at2"/>
<dbReference type="GO" id="GO:0046656">
    <property type="term" value="P:folic acid biosynthetic process"/>
    <property type="evidence" value="ECO:0007669"/>
    <property type="project" value="UniProtKB-KW"/>
</dbReference>
<dbReference type="GO" id="GO:0005524">
    <property type="term" value="F:ATP binding"/>
    <property type="evidence" value="ECO:0007669"/>
    <property type="project" value="UniProtKB-KW"/>
</dbReference>
<sequence>MAQVFLGIGSNTDREKHIRAGLEAIAKSFDWRQRSRIFRSESVGFSGSDFYNLVVEVETSRSVTEVLAECKRIEQQNGRVPESAKYSPRTLDIDVLLYDDVIRAQQPQLPRAEILENAFVLWPLAEIASGLLHPVLEVSYQQLWEQHQASNKQAPQRLKPIENTGWLEG</sequence>
<dbReference type="GO" id="GO:0016301">
    <property type="term" value="F:kinase activity"/>
    <property type="evidence" value="ECO:0007669"/>
    <property type="project" value="UniProtKB-KW"/>
</dbReference>
<dbReference type="SUPFAM" id="SSF55083">
    <property type="entry name" value="6-hydroxymethyl-7,8-dihydropterin pyrophosphokinase, HPPK"/>
    <property type="match status" value="1"/>
</dbReference>
<dbReference type="EMBL" id="PIQC01000009">
    <property type="protein sequence ID" value="RUO64853.1"/>
    <property type="molecule type" value="Genomic_DNA"/>
</dbReference>
<protein>
    <recommendedName>
        <fullName evidence="2">2-amino-4-hydroxy-6-hydroxymethyldihydropteridine diphosphokinase</fullName>
        <ecNumber evidence="2">2.7.6.3</ecNumber>
    </recommendedName>
</protein>
<dbReference type="GO" id="GO:0046654">
    <property type="term" value="P:tetrahydrofolate biosynthetic process"/>
    <property type="evidence" value="ECO:0007669"/>
    <property type="project" value="UniProtKB-UniPathway"/>
</dbReference>
<keyword evidence="4" id="KW-0547">Nucleotide-binding</keyword>
<dbReference type="RefSeq" id="WP_126782999.1">
    <property type="nucleotide sequence ID" value="NZ_PIQC01000009.1"/>
</dbReference>
<evidence type="ECO:0000256" key="2">
    <source>
        <dbReference type="ARBA" id="ARBA00013253"/>
    </source>
</evidence>
<organism evidence="9 10">
    <name type="scientific">Idiomarina ramblicola</name>
    <dbReference type="NCBI Taxonomy" id="263724"/>
    <lineage>
        <taxon>Bacteria</taxon>
        <taxon>Pseudomonadati</taxon>
        <taxon>Pseudomonadota</taxon>
        <taxon>Gammaproteobacteria</taxon>
        <taxon>Alteromonadales</taxon>
        <taxon>Idiomarinaceae</taxon>
        <taxon>Idiomarina</taxon>
    </lineage>
</organism>
<dbReference type="NCBIfam" id="TIGR01498">
    <property type="entry name" value="folK"/>
    <property type="match status" value="1"/>
</dbReference>
<keyword evidence="10" id="KW-1185">Reference proteome</keyword>
<dbReference type="InterPro" id="IPR035907">
    <property type="entry name" value="Hppk_sf"/>
</dbReference>
<evidence type="ECO:0000313" key="9">
    <source>
        <dbReference type="EMBL" id="RUO64853.1"/>
    </source>
</evidence>
<dbReference type="CDD" id="cd00483">
    <property type="entry name" value="HPPK"/>
    <property type="match status" value="1"/>
</dbReference>
<keyword evidence="6" id="KW-0067">ATP-binding</keyword>
<evidence type="ECO:0000256" key="6">
    <source>
        <dbReference type="ARBA" id="ARBA00022840"/>
    </source>
</evidence>
<comment type="pathway">
    <text evidence="1">Cofactor biosynthesis; tetrahydrofolate biosynthesis; 2-amino-4-hydroxy-6-hydroxymethyl-7,8-dihydropteridine diphosphate from 7,8-dihydroneopterin triphosphate: step 4/4.</text>
</comment>
<dbReference type="InterPro" id="IPR000550">
    <property type="entry name" value="Hppk"/>
</dbReference>
<evidence type="ECO:0000256" key="7">
    <source>
        <dbReference type="ARBA" id="ARBA00022909"/>
    </source>
</evidence>
<evidence type="ECO:0000256" key="4">
    <source>
        <dbReference type="ARBA" id="ARBA00022741"/>
    </source>
</evidence>
<keyword evidence="3" id="KW-0808">Transferase</keyword>
<dbReference type="Gene3D" id="3.30.70.560">
    <property type="entry name" value="7,8-Dihydro-6-hydroxymethylpterin-pyrophosphokinase HPPK"/>
    <property type="match status" value="1"/>
</dbReference>
<evidence type="ECO:0000259" key="8">
    <source>
        <dbReference type="Pfam" id="PF01288"/>
    </source>
</evidence>
<proteinExistence type="predicted"/>
<dbReference type="Pfam" id="PF01288">
    <property type="entry name" value="HPPK"/>
    <property type="match status" value="1"/>
</dbReference>
<accession>A0A432YT38</accession>
<dbReference type="EC" id="2.7.6.3" evidence="2"/>
<keyword evidence="7" id="KW-0289">Folate biosynthesis</keyword>
<evidence type="ECO:0000256" key="3">
    <source>
        <dbReference type="ARBA" id="ARBA00022679"/>
    </source>
</evidence>
<dbReference type="GO" id="GO:0003848">
    <property type="term" value="F:2-amino-4-hydroxy-6-hydroxymethyldihydropteridine diphosphokinase activity"/>
    <property type="evidence" value="ECO:0007669"/>
    <property type="project" value="UniProtKB-EC"/>
</dbReference>